<protein>
    <submittedName>
        <fullName evidence="1">Uncharacterized protein</fullName>
    </submittedName>
</protein>
<feature type="non-terminal residue" evidence="1">
    <location>
        <position position="1"/>
    </location>
</feature>
<evidence type="ECO:0000313" key="2">
    <source>
        <dbReference type="Proteomes" id="UP000799764"/>
    </source>
</evidence>
<dbReference type="EMBL" id="MU001494">
    <property type="protein sequence ID" value="KAF2449893.1"/>
    <property type="molecule type" value="Genomic_DNA"/>
</dbReference>
<proteinExistence type="predicted"/>
<name>A0A9P4PV56_9PLEO</name>
<comment type="caution">
    <text evidence="1">The sequence shown here is derived from an EMBL/GenBank/DDBJ whole genome shotgun (WGS) entry which is preliminary data.</text>
</comment>
<sequence>ACEQEVHHYSRTPNSTLEYIPNSHDATPPRFLPLYRIGTKPALKLLLVPARFHPLHLDYRQPSLPRTTRRGFCVLCHRSQPNVGIFVFLGDSLSPVSRPLCVCGFRVLHRWGRYLRQRLIQISIVCICHSYKTFEIFFPVTGVAAWLLRDGS</sequence>
<dbReference type="AlphaFoldDB" id="A0A9P4PV56"/>
<keyword evidence="2" id="KW-1185">Reference proteome</keyword>
<reference evidence="1" key="1">
    <citation type="journal article" date="2020" name="Stud. Mycol.">
        <title>101 Dothideomycetes genomes: a test case for predicting lifestyles and emergence of pathogens.</title>
        <authorList>
            <person name="Haridas S."/>
            <person name="Albert R."/>
            <person name="Binder M."/>
            <person name="Bloem J."/>
            <person name="Labutti K."/>
            <person name="Salamov A."/>
            <person name="Andreopoulos B."/>
            <person name="Baker S."/>
            <person name="Barry K."/>
            <person name="Bills G."/>
            <person name="Bluhm B."/>
            <person name="Cannon C."/>
            <person name="Castanera R."/>
            <person name="Culley D."/>
            <person name="Daum C."/>
            <person name="Ezra D."/>
            <person name="Gonzalez J."/>
            <person name="Henrissat B."/>
            <person name="Kuo A."/>
            <person name="Liang C."/>
            <person name="Lipzen A."/>
            <person name="Lutzoni F."/>
            <person name="Magnuson J."/>
            <person name="Mondo S."/>
            <person name="Nolan M."/>
            <person name="Ohm R."/>
            <person name="Pangilinan J."/>
            <person name="Park H.-J."/>
            <person name="Ramirez L."/>
            <person name="Alfaro M."/>
            <person name="Sun H."/>
            <person name="Tritt A."/>
            <person name="Yoshinaga Y."/>
            <person name="Zwiers L.-H."/>
            <person name="Turgeon B."/>
            <person name="Goodwin S."/>
            <person name="Spatafora J."/>
            <person name="Crous P."/>
            <person name="Grigoriev I."/>
        </authorList>
    </citation>
    <scope>NUCLEOTIDE SEQUENCE</scope>
    <source>
        <strain evidence="1">CBS 690.94</strain>
    </source>
</reference>
<organism evidence="1 2">
    <name type="scientific">Karstenula rhodostoma CBS 690.94</name>
    <dbReference type="NCBI Taxonomy" id="1392251"/>
    <lineage>
        <taxon>Eukaryota</taxon>
        <taxon>Fungi</taxon>
        <taxon>Dikarya</taxon>
        <taxon>Ascomycota</taxon>
        <taxon>Pezizomycotina</taxon>
        <taxon>Dothideomycetes</taxon>
        <taxon>Pleosporomycetidae</taxon>
        <taxon>Pleosporales</taxon>
        <taxon>Massarineae</taxon>
        <taxon>Didymosphaeriaceae</taxon>
        <taxon>Karstenula</taxon>
    </lineage>
</organism>
<evidence type="ECO:0000313" key="1">
    <source>
        <dbReference type="EMBL" id="KAF2449893.1"/>
    </source>
</evidence>
<dbReference type="Proteomes" id="UP000799764">
    <property type="component" value="Unassembled WGS sequence"/>
</dbReference>
<accession>A0A9P4PV56</accession>
<gene>
    <name evidence="1" type="ORF">P171DRAFT_202346</name>
</gene>